<keyword evidence="1" id="KW-1133">Transmembrane helix</keyword>
<gene>
    <name evidence="2" type="ORF">A5821_001444</name>
</gene>
<evidence type="ECO:0000313" key="3">
    <source>
        <dbReference type="Proteomes" id="UP000194948"/>
    </source>
</evidence>
<evidence type="ECO:0000313" key="2">
    <source>
        <dbReference type="EMBL" id="WYK00349.1"/>
    </source>
</evidence>
<dbReference type="EMBL" id="CP147244">
    <property type="protein sequence ID" value="WYK00349.1"/>
    <property type="molecule type" value="Genomic_DNA"/>
</dbReference>
<accession>A0AAQ3W8U0</accession>
<evidence type="ECO:0008006" key="4">
    <source>
        <dbReference type="Google" id="ProtNLM"/>
    </source>
</evidence>
<feature type="transmembrane region" description="Helical" evidence="1">
    <location>
        <begin position="12"/>
        <end position="29"/>
    </location>
</feature>
<keyword evidence="1" id="KW-0812">Transmembrane</keyword>
<sequence>MVKTLNDSVRFILELITIGLMITAALNINTLMLKLIFSIGFPICTVLFWGKYMAPLSPDRLTEIERIIVEITLFGGVGFISYIVGNKKIAILYLLVTTVNTILDHIL</sequence>
<dbReference type="Pfam" id="PF10823">
    <property type="entry name" value="DUF2568"/>
    <property type="match status" value="1"/>
</dbReference>
<feature type="transmembrane region" description="Helical" evidence="1">
    <location>
        <begin position="66"/>
        <end position="84"/>
    </location>
</feature>
<protein>
    <recommendedName>
        <fullName evidence="4">DUF2568 domain-containing protein</fullName>
    </recommendedName>
</protein>
<dbReference type="Proteomes" id="UP000194948">
    <property type="component" value="Chromosome"/>
</dbReference>
<feature type="transmembrane region" description="Helical" evidence="1">
    <location>
        <begin position="35"/>
        <end position="54"/>
    </location>
</feature>
<reference evidence="2" key="1">
    <citation type="submission" date="2017-05" db="EMBL/GenBank/DDBJ databases">
        <authorList>
            <consortium name="The Broad Institute Genomics Platform"/>
            <consortium name="The Broad Institute Genomic Center for Infectious Diseases"/>
            <person name="Earl A."/>
            <person name="Manson A."/>
            <person name="Schwartman J."/>
            <person name="Gilmore M."/>
            <person name="Abouelleil A."/>
            <person name="Cao P."/>
            <person name="Chapman S."/>
            <person name="Cusick C."/>
            <person name="Shea T."/>
            <person name="Young S."/>
            <person name="Neafsey D."/>
            <person name="Nusbaum C."/>
            <person name="Birren B."/>
        </authorList>
    </citation>
    <scope>NUCLEOTIDE SEQUENCE</scope>
    <source>
        <strain evidence="2">7F3_DIV0205</strain>
    </source>
</reference>
<name>A0AAQ3W8U0_9ENTE</name>
<feature type="transmembrane region" description="Helical" evidence="1">
    <location>
        <begin position="90"/>
        <end position="106"/>
    </location>
</feature>
<dbReference type="RefSeq" id="WP_086313898.1">
    <property type="nucleotide sequence ID" value="NZ_CP147244.1"/>
</dbReference>
<evidence type="ECO:0000256" key="1">
    <source>
        <dbReference type="SAM" id="Phobius"/>
    </source>
</evidence>
<keyword evidence="1" id="KW-0472">Membrane</keyword>
<keyword evidence="3" id="KW-1185">Reference proteome</keyword>
<organism evidence="2 3">
    <name type="scientific">Candidatus Enterococcus palustris</name>
    <dbReference type="NCBI Taxonomy" id="1834189"/>
    <lineage>
        <taxon>Bacteria</taxon>
        <taxon>Bacillati</taxon>
        <taxon>Bacillota</taxon>
        <taxon>Bacilli</taxon>
        <taxon>Lactobacillales</taxon>
        <taxon>Enterococcaceae</taxon>
        <taxon>Enterococcus</taxon>
    </lineage>
</organism>
<reference evidence="2" key="2">
    <citation type="submission" date="2024-03" db="EMBL/GenBank/DDBJ databases">
        <title>The Genome Sequence of Enterococcus sp. DIV0205d.</title>
        <authorList>
            <consortium name="The Broad Institute Genomics Platform"/>
            <consortium name="The Broad Institute Microbial Omics Core"/>
            <consortium name="The Broad Institute Genomic Center for Infectious Diseases"/>
            <person name="Earl A."/>
            <person name="Manson A."/>
            <person name="Gilmore M."/>
            <person name="Schwartman J."/>
            <person name="Shea T."/>
            <person name="Abouelleil A."/>
            <person name="Cao P."/>
            <person name="Chapman S."/>
            <person name="Cusick C."/>
            <person name="Young S."/>
            <person name="Neafsey D."/>
            <person name="Nusbaum C."/>
            <person name="Birren B."/>
        </authorList>
    </citation>
    <scope>NUCLEOTIDE SEQUENCE</scope>
    <source>
        <strain evidence="2">7F3_DIV0205</strain>
    </source>
</reference>
<dbReference type="AlphaFoldDB" id="A0AAQ3W8U0"/>
<dbReference type="InterPro" id="IPR021214">
    <property type="entry name" value="DUF2568"/>
</dbReference>
<proteinExistence type="predicted"/>